<name>A0A4R8T4R4_9PEZI</name>
<proteinExistence type="predicted"/>
<accession>A0A4R8T4R4</accession>
<protein>
    <submittedName>
        <fullName evidence="1">Uncharacterized protein</fullName>
    </submittedName>
</protein>
<dbReference type="Proteomes" id="UP000295604">
    <property type="component" value="Unassembled WGS sequence"/>
</dbReference>
<dbReference type="EMBL" id="QAPF01000281">
    <property type="protein sequence ID" value="TEA12100.1"/>
    <property type="molecule type" value="Genomic_DNA"/>
</dbReference>
<dbReference type="AlphaFoldDB" id="A0A4R8T4R4"/>
<gene>
    <name evidence="1" type="ORF">C8034_v006594</name>
</gene>
<evidence type="ECO:0000313" key="1">
    <source>
        <dbReference type="EMBL" id="TEA12100.1"/>
    </source>
</evidence>
<reference evidence="1 2" key="1">
    <citation type="submission" date="2018-11" db="EMBL/GenBank/DDBJ databases">
        <title>Genome sequence and assembly of Colletotrichum sidae.</title>
        <authorList>
            <person name="Gan P."/>
            <person name="Shirasu K."/>
        </authorList>
    </citation>
    <scope>NUCLEOTIDE SEQUENCE [LARGE SCALE GENOMIC DNA]</scope>
    <source>
        <strain evidence="1 2">CBS 518.97</strain>
    </source>
</reference>
<comment type="caution">
    <text evidence="1">The sequence shown here is derived from an EMBL/GenBank/DDBJ whole genome shotgun (WGS) entry which is preliminary data.</text>
</comment>
<organism evidence="1 2">
    <name type="scientific">Colletotrichum sidae</name>
    <dbReference type="NCBI Taxonomy" id="1347389"/>
    <lineage>
        <taxon>Eukaryota</taxon>
        <taxon>Fungi</taxon>
        <taxon>Dikarya</taxon>
        <taxon>Ascomycota</taxon>
        <taxon>Pezizomycotina</taxon>
        <taxon>Sordariomycetes</taxon>
        <taxon>Hypocreomycetidae</taxon>
        <taxon>Glomerellales</taxon>
        <taxon>Glomerellaceae</taxon>
        <taxon>Colletotrichum</taxon>
        <taxon>Colletotrichum orbiculare species complex</taxon>
    </lineage>
</organism>
<sequence length="60" mass="6860">MKTALADLGHVTRIPIASCCASRQVAPLLKLDPVRRRQLDLTKKRTFRVGRTRRSSTHEF</sequence>
<evidence type="ECO:0000313" key="2">
    <source>
        <dbReference type="Proteomes" id="UP000295604"/>
    </source>
</evidence>
<keyword evidence="2" id="KW-1185">Reference proteome</keyword>